<evidence type="ECO:0000313" key="2">
    <source>
        <dbReference type="Proteomes" id="UP000077051"/>
    </source>
</evidence>
<keyword evidence="2" id="KW-1185">Reference proteome</keyword>
<protein>
    <submittedName>
        <fullName evidence="1">Uncharacterized protein</fullName>
    </submittedName>
</protein>
<evidence type="ECO:0000313" key="1">
    <source>
        <dbReference type="EMBL" id="OAD07615.1"/>
    </source>
</evidence>
<sequence length="108" mass="12768">MKREFFPLMGLLDKIKSSYDYYKVDKYTKRRVSQSQFESHDRRYYESVYRDGAYLSPDEASSWDTTSSHPSYKQKGWVLPDLLKKSNRKSLVAKSQMKTSETYTLGRA</sequence>
<proteinExistence type="predicted"/>
<name>A0A168PEE6_MUCCL</name>
<accession>A0A168PEE6</accession>
<dbReference type="Proteomes" id="UP000077051">
    <property type="component" value="Unassembled WGS sequence"/>
</dbReference>
<dbReference type="AlphaFoldDB" id="A0A168PEE6"/>
<organism evidence="1 2">
    <name type="scientific">Mucor lusitanicus CBS 277.49</name>
    <dbReference type="NCBI Taxonomy" id="747725"/>
    <lineage>
        <taxon>Eukaryota</taxon>
        <taxon>Fungi</taxon>
        <taxon>Fungi incertae sedis</taxon>
        <taxon>Mucoromycota</taxon>
        <taxon>Mucoromycotina</taxon>
        <taxon>Mucoromycetes</taxon>
        <taxon>Mucorales</taxon>
        <taxon>Mucorineae</taxon>
        <taxon>Mucoraceae</taxon>
        <taxon>Mucor</taxon>
    </lineage>
</organism>
<reference evidence="1 2" key="1">
    <citation type="submission" date="2015-06" db="EMBL/GenBank/DDBJ databases">
        <title>Expansion of signal transduction pathways in fungi by whole-genome duplication.</title>
        <authorList>
            <consortium name="DOE Joint Genome Institute"/>
            <person name="Corrochano L.M."/>
            <person name="Kuo A."/>
            <person name="Marcet-Houben M."/>
            <person name="Polaino S."/>
            <person name="Salamov A."/>
            <person name="Villalobos J.M."/>
            <person name="Alvarez M.I."/>
            <person name="Avalos J."/>
            <person name="Benito E.P."/>
            <person name="Benoit I."/>
            <person name="Burger G."/>
            <person name="Camino L.P."/>
            <person name="Canovas D."/>
            <person name="Cerda-Olmedo E."/>
            <person name="Cheng J.-F."/>
            <person name="Dominguez A."/>
            <person name="Elias M."/>
            <person name="Eslava A.P."/>
            <person name="Glaser F."/>
            <person name="Grimwood J."/>
            <person name="Gutierrez G."/>
            <person name="Heitman J."/>
            <person name="Henrissat B."/>
            <person name="Iturriaga E.A."/>
            <person name="Lang B.F."/>
            <person name="Lavin J.L."/>
            <person name="Lee S."/>
            <person name="Li W."/>
            <person name="Lindquist E."/>
            <person name="Lopez-Garcia S."/>
            <person name="Luque E.M."/>
            <person name="Marcos A.T."/>
            <person name="Martin J."/>
            <person name="Mccluskey K."/>
            <person name="Medina H.R."/>
            <person name="Miralles-Duran A."/>
            <person name="Miyazaki A."/>
            <person name="Munoz-Torres E."/>
            <person name="Oguiza J.A."/>
            <person name="Ohm R."/>
            <person name="Olmedo M."/>
            <person name="Orejas M."/>
            <person name="Ortiz-Castellanos L."/>
            <person name="Pisabarro A.G."/>
            <person name="Rodriguez-Romero J."/>
            <person name="Ruiz-Herrera J."/>
            <person name="Ruiz-Vazquez R."/>
            <person name="Sanz C."/>
            <person name="Schackwitz W."/>
            <person name="Schmutz J."/>
            <person name="Shahriari M."/>
            <person name="Shelest E."/>
            <person name="Silva-Franco F."/>
            <person name="Soanes D."/>
            <person name="Syed K."/>
            <person name="Tagua V.G."/>
            <person name="Talbot N.J."/>
            <person name="Thon M."/>
            <person name="De Vries R.P."/>
            <person name="Wiebenga A."/>
            <person name="Yadav J.S."/>
            <person name="Braun E.L."/>
            <person name="Baker S."/>
            <person name="Garre V."/>
            <person name="Horwitz B."/>
            <person name="Torres-Martinez S."/>
            <person name="Idnurm A."/>
            <person name="Herrera-Estrella A."/>
            <person name="Gabaldon T."/>
            <person name="Grigoriev I.V."/>
        </authorList>
    </citation>
    <scope>NUCLEOTIDE SEQUENCE [LARGE SCALE GENOMIC DNA]</scope>
    <source>
        <strain evidence="1 2">CBS 277.49</strain>
    </source>
</reference>
<dbReference type="OrthoDB" id="2246002at2759"/>
<dbReference type="EMBL" id="AMYB01000001">
    <property type="protein sequence ID" value="OAD07615.1"/>
    <property type="molecule type" value="Genomic_DNA"/>
</dbReference>
<comment type="caution">
    <text evidence="1">The sequence shown here is derived from an EMBL/GenBank/DDBJ whole genome shotgun (WGS) entry which is preliminary data.</text>
</comment>
<gene>
    <name evidence="1" type="ORF">MUCCIDRAFT_104552</name>
</gene>
<dbReference type="VEuPathDB" id="FungiDB:MUCCIDRAFT_104552"/>